<name>A0A8X8LC60_9BACT</name>
<dbReference type="Pfam" id="PF13376">
    <property type="entry name" value="OmdA"/>
    <property type="match status" value="1"/>
</dbReference>
<dbReference type="AlphaFoldDB" id="A0A8X8LC60"/>
<comment type="caution">
    <text evidence="1">The sequence shown here is derived from an EMBL/GenBank/DDBJ whole genome shotgun (WGS) entry which is preliminary data.</text>
</comment>
<evidence type="ECO:0000313" key="2">
    <source>
        <dbReference type="Proteomes" id="UP000198711"/>
    </source>
</evidence>
<dbReference type="EMBL" id="FNNO01000001">
    <property type="protein sequence ID" value="SDW07289.1"/>
    <property type="molecule type" value="Genomic_DNA"/>
</dbReference>
<organism evidence="1 2">
    <name type="scientific">Hydrobacter penzbergensis</name>
    <dbReference type="NCBI Taxonomy" id="1235997"/>
    <lineage>
        <taxon>Bacteria</taxon>
        <taxon>Pseudomonadati</taxon>
        <taxon>Bacteroidota</taxon>
        <taxon>Chitinophagia</taxon>
        <taxon>Chitinophagales</taxon>
        <taxon>Chitinophagaceae</taxon>
        <taxon>Hydrobacter</taxon>
    </lineage>
</organism>
<dbReference type="RefSeq" id="WP_051348035.1">
    <property type="nucleotide sequence ID" value="NZ_FNNO01000001.1"/>
</dbReference>
<protein>
    <submittedName>
        <fullName evidence="1">Bacteriocin-protection, YdeI or OmpD-Associated</fullName>
    </submittedName>
</protein>
<dbReference type="Proteomes" id="UP000198711">
    <property type="component" value="Unassembled WGS sequence"/>
</dbReference>
<reference evidence="1 2" key="1">
    <citation type="submission" date="2016-10" db="EMBL/GenBank/DDBJ databases">
        <authorList>
            <person name="Varghese N."/>
            <person name="Submissions S."/>
        </authorList>
    </citation>
    <scope>NUCLEOTIDE SEQUENCE [LARGE SCALE GENOMIC DNA]</scope>
    <source>
        <strain evidence="1 2">DSM 25353</strain>
    </source>
</reference>
<gene>
    <name evidence="1" type="ORF">SAMN05444410_101171</name>
</gene>
<sequence>MSNQSLFEKLQLKDEKTLLIQGLPSSIEKQFTKLSYAKNVTPLLKTKKVDFVLLFVLSQCQLNNVLKDIFPALHDDSKLWVAYPKTTSKIVSDLNRDCSWELLTQSEYESVRQVALDHVWSAIRFKKTDKIPNRSRAFAEMKNEPANGIDFEKRLVVPPVELDKLFARHSDAREFFSSLSFTNQKEYVSWIEGAKKEETRKRRLETALEKLLAGKKNPSEK</sequence>
<keyword evidence="2" id="KW-1185">Reference proteome</keyword>
<accession>A0A8X8LC60</accession>
<evidence type="ECO:0000313" key="1">
    <source>
        <dbReference type="EMBL" id="SDW07289.1"/>
    </source>
</evidence>
<proteinExistence type="predicted"/>